<evidence type="ECO:0000313" key="8">
    <source>
        <dbReference type="EMBL" id="NIJ07729.1"/>
    </source>
</evidence>
<dbReference type="GO" id="GO:0008233">
    <property type="term" value="F:peptidase activity"/>
    <property type="evidence" value="ECO:0007669"/>
    <property type="project" value="UniProtKB-KW"/>
</dbReference>
<evidence type="ECO:0000256" key="2">
    <source>
        <dbReference type="ARBA" id="ARBA00022670"/>
    </source>
</evidence>
<keyword evidence="5" id="KW-0862">Zinc</keyword>
<reference evidence="8 9" key="1">
    <citation type="submission" date="2020-03" db="EMBL/GenBank/DDBJ databases">
        <title>Genomic Encyclopedia of Type Strains, Phase III (KMG-III): the genomes of soil and plant-associated and newly described type strains.</title>
        <authorList>
            <person name="Whitman W."/>
        </authorList>
    </citation>
    <scope>NUCLEOTIDE SEQUENCE [LARGE SCALE GENOMIC DNA]</scope>
    <source>
        <strain evidence="8 9">CECT 8804</strain>
    </source>
</reference>
<evidence type="ECO:0000256" key="6">
    <source>
        <dbReference type="ARBA" id="ARBA00023049"/>
    </source>
</evidence>
<evidence type="ECO:0000313" key="9">
    <source>
        <dbReference type="Proteomes" id="UP000727456"/>
    </source>
</evidence>
<gene>
    <name evidence="8" type="ORF">FHS31_001339</name>
</gene>
<evidence type="ECO:0000256" key="4">
    <source>
        <dbReference type="ARBA" id="ARBA00022801"/>
    </source>
</evidence>
<dbReference type="Gene3D" id="1.25.40.10">
    <property type="entry name" value="Tetratricopeptide repeat domain"/>
    <property type="match status" value="2"/>
</dbReference>
<keyword evidence="4" id="KW-0378">Hydrolase</keyword>
<dbReference type="SUPFAM" id="SSF48452">
    <property type="entry name" value="TPR-like"/>
    <property type="match status" value="1"/>
</dbReference>
<dbReference type="EMBL" id="JAAOZC010000003">
    <property type="protein sequence ID" value="NIJ07729.1"/>
    <property type="molecule type" value="Genomic_DNA"/>
</dbReference>
<dbReference type="Gene3D" id="3.30.2010.10">
    <property type="entry name" value="Metalloproteases ('zincins'), catalytic domain"/>
    <property type="match status" value="1"/>
</dbReference>
<dbReference type="InterPro" id="IPR011990">
    <property type="entry name" value="TPR-like_helical_dom_sf"/>
</dbReference>
<dbReference type="RefSeq" id="WP_167072606.1">
    <property type="nucleotide sequence ID" value="NZ_JAAOZC010000003.1"/>
</dbReference>
<dbReference type="PANTHER" id="PTHR22726:SF1">
    <property type="entry name" value="METALLOENDOPEPTIDASE OMA1, MITOCHONDRIAL"/>
    <property type="match status" value="1"/>
</dbReference>
<feature type="domain" description="Peptidase M48" evidence="7">
    <location>
        <begin position="39"/>
        <end position="228"/>
    </location>
</feature>
<organism evidence="8 9">
    <name type="scientific">Sphingomonas vulcanisoli</name>
    <dbReference type="NCBI Taxonomy" id="1658060"/>
    <lineage>
        <taxon>Bacteria</taxon>
        <taxon>Pseudomonadati</taxon>
        <taxon>Pseudomonadota</taxon>
        <taxon>Alphaproteobacteria</taxon>
        <taxon>Sphingomonadales</taxon>
        <taxon>Sphingomonadaceae</taxon>
        <taxon>Sphingomonas</taxon>
    </lineage>
</organism>
<evidence type="ECO:0000256" key="3">
    <source>
        <dbReference type="ARBA" id="ARBA00022723"/>
    </source>
</evidence>
<evidence type="ECO:0000259" key="7">
    <source>
        <dbReference type="Pfam" id="PF01435"/>
    </source>
</evidence>
<sequence length="457" mass="49176">MKPSLARRLRLLCISAMAVVLVAEPILAQSVLRDAETEKFLSDISEPLAKSAGLQPGALKLYLIGDGSINAFVAQGQAIYINSGTIESADNYNELQGVIAHELGHIEGGDAVRSDGAVTGAMRISLLTLLLGAAAIAAGAPEAGMAAMMAGQSAAEGKFLAYSRQQEGSADASAVRHLNDAHTTGKGMVSFFTKLKREEYRLTPSYTKIDSYEVDHPMSEDREQVLRDSLEKSPYWNTPLDPALQARFLRIKGKLVGYLDDPKIVLNKYPNSNQSPAALYARAYAWHRSGYPDQAELEIAKLVATSPHDPYYLELKGQVLLEAGHPREAIPALREAVANSGNAPLIGATLGHALVATDDPANLAEATRVLKVTVQRDIENPDAWYNLGLVYSRMGDEPRAQLATAEQLSLNGKPGQAASSAEMAMRGLPTGSPDWLRAQDIALTAADEAKRQRKGRH</sequence>
<keyword evidence="2 8" id="KW-0645">Protease</keyword>
<dbReference type="Pfam" id="PF01435">
    <property type="entry name" value="Peptidase_M48"/>
    <property type="match status" value="1"/>
</dbReference>
<accession>A0ABX0TU91</accession>
<keyword evidence="6" id="KW-0482">Metalloprotease</keyword>
<keyword evidence="3" id="KW-0479">Metal-binding</keyword>
<protein>
    <submittedName>
        <fullName evidence="8">Zn-dependent protease</fullName>
    </submittedName>
</protein>
<proteinExistence type="predicted"/>
<keyword evidence="9" id="KW-1185">Reference proteome</keyword>
<dbReference type="InterPro" id="IPR001915">
    <property type="entry name" value="Peptidase_M48"/>
</dbReference>
<comment type="caution">
    <text evidence="8">The sequence shown here is derived from an EMBL/GenBank/DDBJ whole genome shotgun (WGS) entry which is preliminary data.</text>
</comment>
<evidence type="ECO:0000256" key="5">
    <source>
        <dbReference type="ARBA" id="ARBA00022833"/>
    </source>
</evidence>
<name>A0ABX0TU91_9SPHN</name>
<dbReference type="GO" id="GO:0006508">
    <property type="term" value="P:proteolysis"/>
    <property type="evidence" value="ECO:0007669"/>
    <property type="project" value="UniProtKB-KW"/>
</dbReference>
<dbReference type="PANTHER" id="PTHR22726">
    <property type="entry name" value="METALLOENDOPEPTIDASE OMA1"/>
    <property type="match status" value="1"/>
</dbReference>
<dbReference type="Proteomes" id="UP000727456">
    <property type="component" value="Unassembled WGS sequence"/>
</dbReference>
<dbReference type="CDD" id="cd07324">
    <property type="entry name" value="M48C_Oma1-like"/>
    <property type="match status" value="1"/>
</dbReference>
<comment type="cofactor">
    <cofactor evidence="1">
        <name>Zn(2+)</name>
        <dbReference type="ChEBI" id="CHEBI:29105"/>
    </cofactor>
</comment>
<evidence type="ECO:0000256" key="1">
    <source>
        <dbReference type="ARBA" id="ARBA00001947"/>
    </source>
</evidence>
<dbReference type="InterPro" id="IPR051156">
    <property type="entry name" value="Mito/Outer_Membr_Metalloprot"/>
</dbReference>